<keyword evidence="6" id="KW-1185">Reference proteome</keyword>
<evidence type="ECO:0000313" key="5">
    <source>
        <dbReference type="EMBL" id="KAK7504277.1"/>
    </source>
</evidence>
<feature type="domain" description="NR LBD" evidence="4">
    <location>
        <begin position="1"/>
        <end position="169"/>
    </location>
</feature>
<accession>A0ABD0LXZ6</accession>
<dbReference type="Proteomes" id="UP001519460">
    <property type="component" value="Unassembled WGS sequence"/>
</dbReference>
<keyword evidence="1" id="KW-0805">Transcription regulation</keyword>
<protein>
    <recommendedName>
        <fullName evidence="4">NR LBD domain-containing protein</fullName>
    </recommendedName>
</protein>
<evidence type="ECO:0000256" key="2">
    <source>
        <dbReference type="ARBA" id="ARBA00023163"/>
    </source>
</evidence>
<evidence type="ECO:0000313" key="6">
    <source>
        <dbReference type="Proteomes" id="UP001519460"/>
    </source>
</evidence>
<reference evidence="5 6" key="1">
    <citation type="journal article" date="2023" name="Sci. Data">
        <title>Genome assembly of the Korean intertidal mud-creeper Batillaria attramentaria.</title>
        <authorList>
            <person name="Patra A.K."/>
            <person name="Ho P.T."/>
            <person name="Jun S."/>
            <person name="Lee S.J."/>
            <person name="Kim Y."/>
            <person name="Won Y.J."/>
        </authorList>
    </citation>
    <scope>NUCLEOTIDE SEQUENCE [LARGE SCALE GENOMIC DNA]</scope>
    <source>
        <strain evidence="5">Wonlab-2016</strain>
    </source>
</reference>
<dbReference type="SUPFAM" id="SSF48508">
    <property type="entry name" value="Nuclear receptor ligand-binding domain"/>
    <property type="match status" value="1"/>
</dbReference>
<gene>
    <name evidence="5" type="ORF">BaRGS_00004581</name>
</gene>
<dbReference type="AlphaFoldDB" id="A0ABD0LXZ6"/>
<keyword evidence="3" id="KW-0675">Receptor</keyword>
<keyword evidence="2" id="KW-0804">Transcription</keyword>
<dbReference type="Gene3D" id="1.10.565.10">
    <property type="entry name" value="Retinoid X Receptor"/>
    <property type="match status" value="1"/>
</dbReference>
<comment type="caution">
    <text evidence="5">The sequence shown here is derived from an EMBL/GenBank/DDBJ whole genome shotgun (WGS) entry which is preliminary data.</text>
</comment>
<evidence type="ECO:0000256" key="3">
    <source>
        <dbReference type="ARBA" id="ARBA00023170"/>
    </source>
</evidence>
<sequence>MDTIHPNDRTLLVRKDILFTVTLIMSAREFYDSERRQFLFFWKTGDIAANSPMYTFQQRLQTVGYKAHSLQLDRLECALVYAFCILCHENGEFEDKRKVENVRDDVFAALTAYIAFVLHKNPEQRLREVFQLLPRIRLMGFWHTNLMKNMAFDIKHISQDLANLDLSTK</sequence>
<organism evidence="5 6">
    <name type="scientific">Batillaria attramentaria</name>
    <dbReference type="NCBI Taxonomy" id="370345"/>
    <lineage>
        <taxon>Eukaryota</taxon>
        <taxon>Metazoa</taxon>
        <taxon>Spiralia</taxon>
        <taxon>Lophotrochozoa</taxon>
        <taxon>Mollusca</taxon>
        <taxon>Gastropoda</taxon>
        <taxon>Caenogastropoda</taxon>
        <taxon>Sorbeoconcha</taxon>
        <taxon>Cerithioidea</taxon>
        <taxon>Batillariidae</taxon>
        <taxon>Batillaria</taxon>
    </lineage>
</organism>
<dbReference type="InterPro" id="IPR000536">
    <property type="entry name" value="Nucl_hrmn_rcpt_lig-bd"/>
</dbReference>
<dbReference type="InterPro" id="IPR035500">
    <property type="entry name" value="NHR-like_dom_sf"/>
</dbReference>
<name>A0ABD0LXZ6_9CAEN</name>
<proteinExistence type="predicted"/>
<feature type="non-terminal residue" evidence="5">
    <location>
        <position position="1"/>
    </location>
</feature>
<dbReference type="PROSITE" id="PS51843">
    <property type="entry name" value="NR_LBD"/>
    <property type="match status" value="1"/>
</dbReference>
<evidence type="ECO:0000256" key="1">
    <source>
        <dbReference type="ARBA" id="ARBA00023015"/>
    </source>
</evidence>
<dbReference type="EMBL" id="JACVVK020000016">
    <property type="protein sequence ID" value="KAK7504277.1"/>
    <property type="molecule type" value="Genomic_DNA"/>
</dbReference>
<evidence type="ECO:0000259" key="4">
    <source>
        <dbReference type="PROSITE" id="PS51843"/>
    </source>
</evidence>